<feature type="region of interest" description="Disordered" evidence="1">
    <location>
        <begin position="67"/>
        <end position="86"/>
    </location>
</feature>
<proteinExistence type="predicted"/>
<reference evidence="2 3" key="1">
    <citation type="submission" date="2017-06" db="EMBL/GenBank/DDBJ databases">
        <title>Ant-infecting Ophiocordyceps genomes reveal a high diversity of potential behavioral manipulation genes and a possible major role for enterotoxins.</title>
        <authorList>
            <person name="De Bekker C."/>
            <person name="Evans H.C."/>
            <person name="Brachmann A."/>
            <person name="Hughes D.P."/>
        </authorList>
    </citation>
    <scope>NUCLEOTIDE SEQUENCE [LARGE SCALE GENOMIC DNA]</scope>
    <source>
        <strain evidence="2 3">Map16</strain>
    </source>
</reference>
<protein>
    <submittedName>
        <fullName evidence="2">Uncharacterized protein</fullName>
    </submittedName>
</protein>
<dbReference type="OrthoDB" id="5151057at2759"/>
<evidence type="ECO:0000256" key="1">
    <source>
        <dbReference type="SAM" id="MobiDB-lite"/>
    </source>
</evidence>
<dbReference type="EMBL" id="NJES01000561">
    <property type="protein sequence ID" value="PHH71002.1"/>
    <property type="molecule type" value="Genomic_DNA"/>
</dbReference>
<organism evidence="2 3">
    <name type="scientific">Ophiocordyceps camponoti-rufipedis</name>
    <dbReference type="NCBI Taxonomy" id="2004952"/>
    <lineage>
        <taxon>Eukaryota</taxon>
        <taxon>Fungi</taxon>
        <taxon>Dikarya</taxon>
        <taxon>Ascomycota</taxon>
        <taxon>Pezizomycotina</taxon>
        <taxon>Sordariomycetes</taxon>
        <taxon>Hypocreomycetidae</taxon>
        <taxon>Hypocreales</taxon>
        <taxon>Ophiocordycipitaceae</taxon>
        <taxon>Ophiocordyceps</taxon>
    </lineage>
</organism>
<name>A0A2C5YUJ7_9HYPO</name>
<comment type="caution">
    <text evidence="2">The sequence shown here is derived from an EMBL/GenBank/DDBJ whole genome shotgun (WGS) entry which is preliminary data.</text>
</comment>
<evidence type="ECO:0000313" key="3">
    <source>
        <dbReference type="Proteomes" id="UP000226431"/>
    </source>
</evidence>
<gene>
    <name evidence="2" type="ORF">CDD80_5604</name>
</gene>
<dbReference type="Proteomes" id="UP000226431">
    <property type="component" value="Unassembled WGS sequence"/>
</dbReference>
<keyword evidence="3" id="KW-1185">Reference proteome</keyword>
<dbReference type="AlphaFoldDB" id="A0A2C5YUJ7"/>
<sequence>MDSLARRTFVCWEAANIAKDAGFALAIQVKKPNKDNPTSSTDTQMTACPFRVDLWFDKDRDVWTVKPVRSGHHPRPLSQISDVSGSSGFSRLHEAELRRCTSKIAGSAPKPGTRVAYFVPPRA</sequence>
<accession>A0A2C5YUJ7</accession>
<evidence type="ECO:0000313" key="2">
    <source>
        <dbReference type="EMBL" id="PHH71002.1"/>
    </source>
</evidence>